<dbReference type="Ensembl" id="ENSCMIT00000040200.1">
    <property type="protein sequence ID" value="ENSCMIP00000039630.1"/>
    <property type="gene ID" value="ENSCMIG00000016601.1"/>
</dbReference>
<evidence type="ECO:0000256" key="1">
    <source>
        <dbReference type="ARBA" id="ARBA00005771"/>
    </source>
</evidence>
<dbReference type="PANTHER" id="PTHR11783">
    <property type="entry name" value="SULFOTRANSFERASE SULT"/>
    <property type="match status" value="1"/>
</dbReference>
<comment type="similarity">
    <text evidence="1 3">Belongs to the sulfotransferase 1 family.</text>
</comment>
<dbReference type="InterPro" id="IPR027417">
    <property type="entry name" value="P-loop_NTPase"/>
</dbReference>
<reference evidence="6" key="2">
    <citation type="journal article" date="2007" name="PLoS Biol.">
        <title>Survey sequencing and comparative analysis of the elephant shark (Callorhinchus milii) genome.</title>
        <authorList>
            <person name="Venkatesh B."/>
            <person name="Kirkness E.F."/>
            <person name="Loh Y.H."/>
            <person name="Halpern A.L."/>
            <person name="Lee A.P."/>
            <person name="Johnson J."/>
            <person name="Dandona N."/>
            <person name="Viswanathan L.D."/>
            <person name="Tay A."/>
            <person name="Venter J.C."/>
            <person name="Strausberg R.L."/>
            <person name="Brenner S."/>
        </authorList>
    </citation>
    <scope>NUCLEOTIDE SEQUENCE [LARGE SCALE GENOMIC DNA]</scope>
</reference>
<reference evidence="6" key="3">
    <citation type="journal article" date="2014" name="Nature">
        <title>Elephant shark genome provides unique insights into gnathostome evolution.</title>
        <authorList>
            <consortium name="International Elephant Shark Genome Sequencing Consortium"/>
            <person name="Venkatesh B."/>
            <person name="Lee A.P."/>
            <person name="Ravi V."/>
            <person name="Maurya A.K."/>
            <person name="Lian M.M."/>
            <person name="Swann J.B."/>
            <person name="Ohta Y."/>
            <person name="Flajnik M.F."/>
            <person name="Sutoh Y."/>
            <person name="Kasahara M."/>
            <person name="Hoon S."/>
            <person name="Gangu V."/>
            <person name="Roy S.W."/>
            <person name="Irimia M."/>
            <person name="Korzh V."/>
            <person name="Kondrychyn I."/>
            <person name="Lim Z.W."/>
            <person name="Tay B.H."/>
            <person name="Tohari S."/>
            <person name="Kong K.W."/>
            <person name="Ho S."/>
            <person name="Lorente-Galdos B."/>
            <person name="Quilez J."/>
            <person name="Marques-Bonet T."/>
            <person name="Raney B.J."/>
            <person name="Ingham P.W."/>
            <person name="Tay A."/>
            <person name="Hillier L.W."/>
            <person name="Minx P."/>
            <person name="Boehm T."/>
            <person name="Wilson R.K."/>
            <person name="Brenner S."/>
            <person name="Warren W.C."/>
        </authorList>
    </citation>
    <scope>NUCLEOTIDE SEQUENCE [LARGE SCALE GENOMIC DNA]</scope>
</reference>
<dbReference type="SUPFAM" id="SSF52540">
    <property type="entry name" value="P-loop containing nucleoside triphosphate hydrolases"/>
    <property type="match status" value="1"/>
</dbReference>
<sequence length="322" mass="37242">MYIYRRISSLSSFRVSSRFHSLRSERESDCNMPSQSALVHTFNGIPFSTRSSKELLHTLDSFEAREDDVLLVSYPKSGTHWLAEILKNLYRTQQGANGCGTVTLTSPIEFGDPSKYEDLRNLPSPRLIPTHLNYKMLPVQLKTKKCKMIYIIRNPKDTAVSLYHYYKDNPNLPTVDKWTTFLEMFLNGDVVCGSWCDHIHSWEEHKNDDNVLILYYEAMKKDPTECVEQISTFLGVNLTSEQIGDITRKSSFNEMKEQAQKEKVDANNTVCALTSNKRLIFRKGTVGDWKNHFSTRQNKLFDERFGERMNSSELAKSIEYES</sequence>
<organism evidence="5 6">
    <name type="scientific">Callorhinchus milii</name>
    <name type="common">Ghost shark</name>
    <dbReference type="NCBI Taxonomy" id="7868"/>
    <lineage>
        <taxon>Eukaryota</taxon>
        <taxon>Metazoa</taxon>
        <taxon>Chordata</taxon>
        <taxon>Craniata</taxon>
        <taxon>Vertebrata</taxon>
        <taxon>Chondrichthyes</taxon>
        <taxon>Holocephali</taxon>
        <taxon>Chimaeriformes</taxon>
        <taxon>Callorhinchidae</taxon>
        <taxon>Callorhinchus</taxon>
    </lineage>
</organism>
<keyword evidence="6" id="KW-1185">Reference proteome</keyword>
<dbReference type="Gene3D" id="3.40.50.300">
    <property type="entry name" value="P-loop containing nucleotide triphosphate hydrolases"/>
    <property type="match status" value="1"/>
</dbReference>
<evidence type="ECO:0000259" key="4">
    <source>
        <dbReference type="Pfam" id="PF00685"/>
    </source>
</evidence>
<keyword evidence="2 3" id="KW-0808">Transferase</keyword>
<dbReference type="GO" id="GO:0008146">
    <property type="term" value="F:sulfotransferase activity"/>
    <property type="evidence" value="ECO:0007669"/>
    <property type="project" value="InterPro"/>
</dbReference>
<evidence type="ECO:0000313" key="5">
    <source>
        <dbReference type="Ensembl" id="ENSCMIP00000039630.1"/>
    </source>
</evidence>
<dbReference type="AlphaFoldDB" id="A0A4W3K621"/>
<feature type="domain" description="Sulfotransferase" evidence="4">
    <location>
        <begin position="67"/>
        <end position="311"/>
    </location>
</feature>
<evidence type="ECO:0000313" key="6">
    <source>
        <dbReference type="Proteomes" id="UP000314986"/>
    </source>
</evidence>
<dbReference type="InterPro" id="IPR000863">
    <property type="entry name" value="Sulfotransferase_dom"/>
</dbReference>
<evidence type="ECO:0000256" key="3">
    <source>
        <dbReference type="RuleBase" id="RU361155"/>
    </source>
</evidence>
<accession>A0A4W3K621</accession>
<reference evidence="5" key="4">
    <citation type="submission" date="2025-08" db="UniProtKB">
        <authorList>
            <consortium name="Ensembl"/>
        </authorList>
    </citation>
    <scope>IDENTIFICATION</scope>
</reference>
<evidence type="ECO:0000256" key="2">
    <source>
        <dbReference type="ARBA" id="ARBA00022679"/>
    </source>
</evidence>
<gene>
    <name evidence="5" type="primary">LOC103181076</name>
</gene>
<proteinExistence type="inferred from homology"/>
<dbReference type="InParanoid" id="A0A4W3K621"/>
<reference evidence="6" key="1">
    <citation type="journal article" date="2006" name="Science">
        <title>Ancient noncoding elements conserved in the human genome.</title>
        <authorList>
            <person name="Venkatesh B."/>
            <person name="Kirkness E.F."/>
            <person name="Loh Y.H."/>
            <person name="Halpern A.L."/>
            <person name="Lee A.P."/>
            <person name="Johnson J."/>
            <person name="Dandona N."/>
            <person name="Viswanathan L.D."/>
            <person name="Tay A."/>
            <person name="Venter J.C."/>
            <person name="Strausberg R.L."/>
            <person name="Brenner S."/>
        </authorList>
    </citation>
    <scope>NUCLEOTIDE SEQUENCE [LARGE SCALE GENOMIC DNA]</scope>
</reference>
<dbReference type="GeneTree" id="ENSGT00940000163137"/>
<dbReference type="Proteomes" id="UP000314986">
    <property type="component" value="Unassembled WGS sequence"/>
</dbReference>
<protein>
    <recommendedName>
        <fullName evidence="3">Sulfotransferase</fullName>
        <ecNumber evidence="3">2.8.2.-</ecNumber>
    </recommendedName>
</protein>
<dbReference type="EC" id="2.8.2.-" evidence="3"/>
<reference evidence="5" key="5">
    <citation type="submission" date="2025-09" db="UniProtKB">
        <authorList>
            <consortium name="Ensembl"/>
        </authorList>
    </citation>
    <scope>IDENTIFICATION</scope>
</reference>
<name>A0A4W3K621_CALMI</name>
<dbReference type="Pfam" id="PF00685">
    <property type="entry name" value="Sulfotransfer_1"/>
    <property type="match status" value="1"/>
</dbReference>